<comment type="caution">
    <text evidence="1">The sequence shown here is derived from an EMBL/GenBank/DDBJ whole genome shotgun (WGS) entry which is preliminary data.</text>
</comment>
<reference evidence="1 2" key="1">
    <citation type="journal article" date="2021" name="Nat. Commun.">
        <title>Genetic determinants of endophytism in the Arabidopsis root mycobiome.</title>
        <authorList>
            <person name="Mesny F."/>
            <person name="Miyauchi S."/>
            <person name="Thiergart T."/>
            <person name="Pickel B."/>
            <person name="Atanasova L."/>
            <person name="Karlsson M."/>
            <person name="Huettel B."/>
            <person name="Barry K.W."/>
            <person name="Haridas S."/>
            <person name="Chen C."/>
            <person name="Bauer D."/>
            <person name="Andreopoulos W."/>
            <person name="Pangilinan J."/>
            <person name="LaButti K."/>
            <person name="Riley R."/>
            <person name="Lipzen A."/>
            <person name="Clum A."/>
            <person name="Drula E."/>
            <person name="Henrissat B."/>
            <person name="Kohler A."/>
            <person name="Grigoriev I.V."/>
            <person name="Martin F.M."/>
            <person name="Hacquard S."/>
        </authorList>
    </citation>
    <scope>NUCLEOTIDE SEQUENCE [LARGE SCALE GENOMIC DNA]</scope>
    <source>
        <strain evidence="1 2">MPI-SDFR-AT-0079</strain>
    </source>
</reference>
<keyword evidence="2" id="KW-1185">Reference proteome</keyword>
<sequence length="612" mass="68171">MSGFEVAGLVLGAIPLIISAIEHYESSLDRAKVFFKWQDVLEKARRDLWIQYSSYEMTLRLLLTDLASEAELEELLNEPKSNLWDDPELINGLREKLGETYQVYAYTVSQMEGCVKTLARHLDIERSNATSADDLEAILEANRPVPGSQHQGHVKFEFRRRIKLTMKRRDIRQLLNNIKECNDQLDLFIAKARNLEQASLPHSAQKRGKSSLSMPLQQVYEHAAHLHQVLCKAWACGVHASHRAHLLLEHRMVRKGKKKQHLRTRGGRDGQVHNQANFTLALKGTGDANTATWYLAEVKVLDEPVLPPRSAGIKFNISSPSAPGGPTLSSSAPETISGLKIVQDICSSYSSAGHACLGFCLDLTSQSVLRGTYPAVQRPIHVGNDLVSLEDILFSTDNKWQPLTQEDRYVLCITLVASFLQLYKTPWVGDRWSGRDIHFFEQPLSATDHGSSSTAGQTKRADIHHAFVSKTYNTAPHYPHSTTSTTTQPPPDTIYTTTTTPSTHDDSINLLTLARLLLEIHSGRRIESLRQATDLGPGARPNEATDLQTLKRWVRLEKGNLSFAFRGAVLYCMKGFADPDTDLGELGCRVGVVEGVVVPLEEELGFLRGGGW</sequence>
<dbReference type="EMBL" id="JAGIZQ010000001">
    <property type="protein sequence ID" value="KAH6651177.1"/>
    <property type="molecule type" value="Genomic_DNA"/>
</dbReference>
<evidence type="ECO:0000313" key="2">
    <source>
        <dbReference type="Proteomes" id="UP000724584"/>
    </source>
</evidence>
<organism evidence="1 2">
    <name type="scientific">Chaetomium tenue</name>
    <dbReference type="NCBI Taxonomy" id="1854479"/>
    <lineage>
        <taxon>Eukaryota</taxon>
        <taxon>Fungi</taxon>
        <taxon>Dikarya</taxon>
        <taxon>Ascomycota</taxon>
        <taxon>Pezizomycotina</taxon>
        <taxon>Sordariomycetes</taxon>
        <taxon>Sordariomycetidae</taxon>
        <taxon>Sordariales</taxon>
        <taxon>Chaetomiaceae</taxon>
        <taxon>Chaetomium</taxon>
    </lineage>
</organism>
<name>A0ACB7PQT3_9PEZI</name>
<dbReference type="Proteomes" id="UP000724584">
    <property type="component" value="Unassembled WGS sequence"/>
</dbReference>
<protein>
    <submittedName>
        <fullName evidence="1">Uncharacterized protein</fullName>
    </submittedName>
</protein>
<accession>A0ACB7PQT3</accession>
<proteinExistence type="predicted"/>
<gene>
    <name evidence="1" type="ORF">F5144DRAFT_78609</name>
</gene>
<evidence type="ECO:0000313" key="1">
    <source>
        <dbReference type="EMBL" id="KAH6651177.1"/>
    </source>
</evidence>